<name>R7UV06_CAPTE</name>
<dbReference type="EMBL" id="KB299619">
    <property type="protein sequence ID" value="ELU07772.1"/>
    <property type="molecule type" value="Genomic_DNA"/>
</dbReference>
<protein>
    <submittedName>
        <fullName evidence="1 2">Uncharacterized protein</fullName>
    </submittedName>
</protein>
<proteinExistence type="predicted"/>
<dbReference type="AlphaFoldDB" id="R7UV06"/>
<reference evidence="3" key="1">
    <citation type="submission" date="2012-12" db="EMBL/GenBank/DDBJ databases">
        <authorList>
            <person name="Hellsten U."/>
            <person name="Grimwood J."/>
            <person name="Chapman J.A."/>
            <person name="Shapiro H."/>
            <person name="Aerts A."/>
            <person name="Otillar R.P."/>
            <person name="Terry A.Y."/>
            <person name="Boore J.L."/>
            <person name="Simakov O."/>
            <person name="Marletaz F."/>
            <person name="Cho S.-J."/>
            <person name="Edsinger-Gonzales E."/>
            <person name="Havlak P."/>
            <person name="Kuo D.-H."/>
            <person name="Larsson T."/>
            <person name="Lv J."/>
            <person name="Arendt D."/>
            <person name="Savage R."/>
            <person name="Osoegawa K."/>
            <person name="de Jong P."/>
            <person name="Lindberg D.R."/>
            <person name="Seaver E.C."/>
            <person name="Weisblat D.A."/>
            <person name="Putnam N.H."/>
            <person name="Grigoriev I.V."/>
            <person name="Rokhsar D.S."/>
        </authorList>
    </citation>
    <scope>NUCLEOTIDE SEQUENCE</scope>
    <source>
        <strain evidence="3">I ESC-2004</strain>
    </source>
</reference>
<accession>R7UV06</accession>
<reference evidence="2" key="3">
    <citation type="submission" date="2015-06" db="UniProtKB">
        <authorList>
            <consortium name="EnsemblMetazoa"/>
        </authorList>
    </citation>
    <scope>IDENTIFICATION</scope>
</reference>
<organism evidence="1">
    <name type="scientific">Capitella teleta</name>
    <name type="common">Polychaete worm</name>
    <dbReference type="NCBI Taxonomy" id="283909"/>
    <lineage>
        <taxon>Eukaryota</taxon>
        <taxon>Metazoa</taxon>
        <taxon>Spiralia</taxon>
        <taxon>Lophotrochozoa</taxon>
        <taxon>Annelida</taxon>
        <taxon>Polychaeta</taxon>
        <taxon>Sedentaria</taxon>
        <taxon>Scolecida</taxon>
        <taxon>Capitellidae</taxon>
        <taxon>Capitella</taxon>
    </lineage>
</organism>
<evidence type="ECO:0000313" key="2">
    <source>
        <dbReference type="EnsemblMetazoa" id="CapteP193140"/>
    </source>
</evidence>
<gene>
    <name evidence="1" type="ORF">CAPTEDRAFT_193140</name>
</gene>
<evidence type="ECO:0000313" key="3">
    <source>
        <dbReference type="Proteomes" id="UP000014760"/>
    </source>
</evidence>
<evidence type="ECO:0000313" key="1">
    <source>
        <dbReference type="EMBL" id="ELU07772.1"/>
    </source>
</evidence>
<dbReference type="EnsemblMetazoa" id="CapteT193140">
    <property type="protein sequence ID" value="CapteP193140"/>
    <property type="gene ID" value="CapteG193140"/>
</dbReference>
<keyword evidence="3" id="KW-1185">Reference proteome</keyword>
<reference evidence="1 3" key="2">
    <citation type="journal article" date="2013" name="Nature">
        <title>Insights into bilaterian evolution from three spiralian genomes.</title>
        <authorList>
            <person name="Simakov O."/>
            <person name="Marletaz F."/>
            <person name="Cho S.J."/>
            <person name="Edsinger-Gonzales E."/>
            <person name="Havlak P."/>
            <person name="Hellsten U."/>
            <person name="Kuo D.H."/>
            <person name="Larsson T."/>
            <person name="Lv J."/>
            <person name="Arendt D."/>
            <person name="Savage R."/>
            <person name="Osoegawa K."/>
            <person name="de Jong P."/>
            <person name="Grimwood J."/>
            <person name="Chapman J.A."/>
            <person name="Shapiro H."/>
            <person name="Aerts A."/>
            <person name="Otillar R.P."/>
            <person name="Terry A.Y."/>
            <person name="Boore J.L."/>
            <person name="Grigoriev I.V."/>
            <person name="Lindberg D.R."/>
            <person name="Seaver E.C."/>
            <person name="Weisblat D.A."/>
            <person name="Putnam N.H."/>
            <person name="Rokhsar D.S."/>
        </authorList>
    </citation>
    <scope>NUCLEOTIDE SEQUENCE</scope>
    <source>
        <strain evidence="1 3">I ESC-2004</strain>
    </source>
</reference>
<sequence>MCNQRNPHSAEGHCEELFNLDFVDLVLRRKVSITEVFNKCYGLHRREVSRVADVTLDTNTDHHADCDQGMCVMGAKQGVERPSNEGSAFNDHDLTQIANRLRTIGDELERDFQEMAPNNSFLRDVSLSGMGNVRQLFRSAFLIVRLFAARFSWNSRRLTTRLMLSSIVIRPPRHVLPF</sequence>
<dbReference type="HOGENOM" id="CLU_1512029_0_0_1"/>
<dbReference type="Proteomes" id="UP000014760">
    <property type="component" value="Unassembled WGS sequence"/>
</dbReference>
<dbReference type="EMBL" id="AMQN01001108">
    <property type="status" value="NOT_ANNOTATED_CDS"/>
    <property type="molecule type" value="Genomic_DNA"/>
</dbReference>